<comment type="caution">
    <text evidence="10">The sequence shown here is derived from an EMBL/GenBank/DDBJ whole genome shotgun (WGS) entry which is preliminary data.</text>
</comment>
<dbReference type="Gene3D" id="3.40.50.300">
    <property type="entry name" value="P-loop containing nucleotide triphosphate hydrolases"/>
    <property type="match status" value="1"/>
</dbReference>
<evidence type="ECO:0000256" key="4">
    <source>
        <dbReference type="ARBA" id="ARBA00022824"/>
    </source>
</evidence>
<evidence type="ECO:0000259" key="8">
    <source>
        <dbReference type="SMART" id="SM00382"/>
    </source>
</evidence>
<organism evidence="10 11">
    <name type="scientific">Oryctes borbonicus</name>
    <dbReference type="NCBI Taxonomy" id="1629725"/>
    <lineage>
        <taxon>Eukaryota</taxon>
        <taxon>Metazoa</taxon>
        <taxon>Ecdysozoa</taxon>
        <taxon>Arthropoda</taxon>
        <taxon>Hexapoda</taxon>
        <taxon>Insecta</taxon>
        <taxon>Pterygota</taxon>
        <taxon>Neoptera</taxon>
        <taxon>Endopterygota</taxon>
        <taxon>Coleoptera</taxon>
        <taxon>Polyphaga</taxon>
        <taxon>Scarabaeiformia</taxon>
        <taxon>Scarabaeidae</taxon>
        <taxon>Dynastinae</taxon>
        <taxon>Oryctes</taxon>
    </lineage>
</organism>
<dbReference type="Proteomes" id="UP000051574">
    <property type="component" value="Unassembled WGS sequence"/>
</dbReference>
<evidence type="ECO:0000256" key="6">
    <source>
        <dbReference type="ARBA" id="ARBA00023136"/>
    </source>
</evidence>
<feature type="domain" description="AAA+ ATPase" evidence="8">
    <location>
        <begin position="58"/>
        <end position="211"/>
    </location>
</feature>
<dbReference type="InterPro" id="IPR000897">
    <property type="entry name" value="SRP54_GTPase_dom"/>
</dbReference>
<accession>A0A0T6AZL8</accession>
<dbReference type="InterPro" id="IPR003593">
    <property type="entry name" value="AAA+_ATPase"/>
</dbReference>
<dbReference type="Pfam" id="PF00448">
    <property type="entry name" value="SRP54"/>
    <property type="match status" value="1"/>
</dbReference>
<keyword evidence="4" id="KW-0256">Endoplasmic reticulum</keyword>
<feature type="domain" description="SRP54-type proteins GTP-binding" evidence="9">
    <location>
        <begin position="59"/>
        <end position="261"/>
    </location>
</feature>
<dbReference type="GO" id="GO:0006614">
    <property type="term" value="P:SRP-dependent cotranslational protein targeting to membrane"/>
    <property type="evidence" value="ECO:0007669"/>
    <property type="project" value="InterPro"/>
</dbReference>
<keyword evidence="11" id="KW-1185">Reference proteome</keyword>
<feature type="non-terminal residue" evidence="10">
    <location>
        <position position="1"/>
    </location>
</feature>
<dbReference type="GO" id="GO:0005047">
    <property type="term" value="F:signal recognition particle binding"/>
    <property type="evidence" value="ECO:0007669"/>
    <property type="project" value="TreeGrafter"/>
</dbReference>
<keyword evidence="5" id="KW-0342">GTP-binding</keyword>
<dbReference type="InterPro" id="IPR027417">
    <property type="entry name" value="P-loop_NTPase"/>
</dbReference>
<evidence type="ECO:0000256" key="1">
    <source>
        <dbReference type="ARBA" id="ARBA00004397"/>
    </source>
</evidence>
<name>A0A0T6AZL8_9SCAR</name>
<gene>
    <name evidence="10" type="ORF">AMK59_6822</name>
</gene>
<dbReference type="OrthoDB" id="6710121at2759"/>
<evidence type="ECO:0000256" key="5">
    <source>
        <dbReference type="ARBA" id="ARBA00023134"/>
    </source>
</evidence>
<evidence type="ECO:0000256" key="3">
    <source>
        <dbReference type="ARBA" id="ARBA00022741"/>
    </source>
</evidence>
<dbReference type="PANTHER" id="PTHR43134">
    <property type="entry name" value="SIGNAL RECOGNITION PARTICLE RECEPTOR SUBUNIT ALPHA"/>
    <property type="match status" value="1"/>
</dbReference>
<dbReference type="SMART" id="SM00382">
    <property type="entry name" value="AAA"/>
    <property type="match status" value="1"/>
</dbReference>
<dbReference type="SUPFAM" id="SSF52540">
    <property type="entry name" value="P-loop containing nucleoside triphosphate hydrolases"/>
    <property type="match status" value="1"/>
</dbReference>
<evidence type="ECO:0000313" key="10">
    <source>
        <dbReference type="EMBL" id="KRT80550.1"/>
    </source>
</evidence>
<dbReference type="Gene3D" id="1.20.120.140">
    <property type="entry name" value="Signal recognition particle SRP54, nucleotide-binding domain"/>
    <property type="match status" value="1"/>
</dbReference>
<dbReference type="PANTHER" id="PTHR43134:SF1">
    <property type="entry name" value="SIGNAL RECOGNITION PARTICLE RECEPTOR SUBUNIT ALPHA"/>
    <property type="match status" value="1"/>
</dbReference>
<dbReference type="GO" id="GO:0003924">
    <property type="term" value="F:GTPase activity"/>
    <property type="evidence" value="ECO:0007669"/>
    <property type="project" value="TreeGrafter"/>
</dbReference>
<comment type="similarity">
    <text evidence="2">Belongs to the GTP-binding SRP family.</text>
</comment>
<evidence type="ECO:0000256" key="2">
    <source>
        <dbReference type="ARBA" id="ARBA00008531"/>
    </source>
</evidence>
<dbReference type="GO" id="GO:0005789">
    <property type="term" value="C:endoplasmic reticulum membrane"/>
    <property type="evidence" value="ECO:0007669"/>
    <property type="project" value="UniProtKB-SubCell"/>
</dbReference>
<sequence>RKLCDSVAAKLEGKVLGTFDTVAATVKSTLTESLVQILSPKRRVDILRDCMETQKKGRSYVMAFCGVNGVGKSTNLAKICFWLIENNMRVLIAACDTFRAGAVEQLRTHVKHLNALHPPERHGGKLMVQLYEKGYGKDAAGIALEAIKFANDMNFDIVLIDTAGRMQDNEPLMRALAKLIKVNEPDLVLFVGEALVGNEAVDQLVKFNQALADYSASTNPHLIDGIVLTKFDTIDDKVCPTLTICIKHYLVLFCRSELLFL</sequence>
<protein>
    <recommendedName>
        <fullName evidence="12">SRP54-type proteins GTP-binding domain-containing protein</fullName>
    </recommendedName>
</protein>
<dbReference type="AlphaFoldDB" id="A0A0T6AZL8"/>
<dbReference type="CDD" id="cd17876">
    <property type="entry name" value="SRalpha_C"/>
    <property type="match status" value="1"/>
</dbReference>
<reference evidence="10 11" key="1">
    <citation type="submission" date="2015-09" db="EMBL/GenBank/DDBJ databases">
        <title>Draft genome of the scarab beetle Oryctes borbonicus.</title>
        <authorList>
            <person name="Meyer J.M."/>
            <person name="Markov G.V."/>
            <person name="Baskaran P."/>
            <person name="Herrmann M."/>
            <person name="Sommer R.J."/>
            <person name="Roedelsperger C."/>
        </authorList>
    </citation>
    <scope>NUCLEOTIDE SEQUENCE [LARGE SCALE GENOMIC DNA]</scope>
    <source>
        <strain evidence="10">OB123</strain>
        <tissue evidence="10">Whole animal</tissue>
    </source>
</reference>
<keyword evidence="7" id="KW-0675">Receptor</keyword>
<evidence type="ECO:0000313" key="11">
    <source>
        <dbReference type="Proteomes" id="UP000051574"/>
    </source>
</evidence>
<comment type="subcellular location">
    <subcellularLocation>
        <location evidence="1">Endoplasmic reticulum membrane</location>
        <topology evidence="1">Peripheral membrane protein</topology>
        <orientation evidence="1">Cytoplasmic side</orientation>
    </subcellularLocation>
</comment>
<proteinExistence type="inferred from homology"/>
<evidence type="ECO:0008006" key="12">
    <source>
        <dbReference type="Google" id="ProtNLM"/>
    </source>
</evidence>
<dbReference type="EMBL" id="LJIG01022448">
    <property type="protein sequence ID" value="KRT80550.1"/>
    <property type="molecule type" value="Genomic_DNA"/>
</dbReference>
<dbReference type="InterPro" id="IPR042101">
    <property type="entry name" value="SRP54_N_sf"/>
</dbReference>
<keyword evidence="3" id="KW-0547">Nucleotide-binding</keyword>
<dbReference type="SMART" id="SM00962">
    <property type="entry name" value="SRP54"/>
    <property type="match status" value="1"/>
</dbReference>
<keyword evidence="6" id="KW-0472">Membrane</keyword>
<evidence type="ECO:0000256" key="7">
    <source>
        <dbReference type="ARBA" id="ARBA00023170"/>
    </source>
</evidence>
<evidence type="ECO:0000259" key="9">
    <source>
        <dbReference type="SMART" id="SM00962"/>
    </source>
</evidence>
<dbReference type="FunFam" id="3.40.50.300:FF:000188">
    <property type="entry name" value="signal recognition particle receptor subunit alpha"/>
    <property type="match status" value="1"/>
</dbReference>
<dbReference type="GO" id="GO:0005525">
    <property type="term" value="F:GTP binding"/>
    <property type="evidence" value="ECO:0007669"/>
    <property type="project" value="UniProtKB-KW"/>
</dbReference>